<dbReference type="AlphaFoldDB" id="A0A2A2HDN4"/>
<reference evidence="1 2" key="1">
    <citation type="journal article" date="2017" name="BMC Genomics">
        <title>Genomic analysis of methanogenic archaea reveals a shift towards energy conservation.</title>
        <authorList>
            <person name="Gilmore S.P."/>
            <person name="Henske J.K."/>
            <person name="Sexton J.A."/>
            <person name="Solomon K.V."/>
            <person name="Seppala S."/>
            <person name="Yoo J.I."/>
            <person name="Huyett L.M."/>
            <person name="Pressman A."/>
            <person name="Cogan J.Z."/>
            <person name="Kivenson V."/>
            <person name="Peng X."/>
            <person name="Tan Y."/>
            <person name="Valentine D.L."/>
            <person name="O'Malley M.A."/>
        </authorList>
    </citation>
    <scope>NUCLEOTIDE SEQUENCE [LARGE SCALE GENOMIC DNA]</scope>
    <source>
        <strain evidence="1 2">1R-7</strain>
    </source>
</reference>
<evidence type="ECO:0000313" key="1">
    <source>
        <dbReference type="EMBL" id="PAV07485.1"/>
    </source>
</evidence>
<dbReference type="Proteomes" id="UP000217528">
    <property type="component" value="Unassembled WGS sequence"/>
</dbReference>
<organism evidence="1 2">
    <name type="scientific">Methanosphaera cuniculi</name>
    <dbReference type="NCBI Taxonomy" id="1077256"/>
    <lineage>
        <taxon>Archaea</taxon>
        <taxon>Methanobacteriati</taxon>
        <taxon>Methanobacteriota</taxon>
        <taxon>Methanomada group</taxon>
        <taxon>Methanobacteria</taxon>
        <taxon>Methanobacteriales</taxon>
        <taxon>Methanobacteriaceae</taxon>
        <taxon>Methanosphaera</taxon>
    </lineage>
</organism>
<accession>A0A2A2HDN4</accession>
<name>A0A2A2HDN4_9EURY</name>
<comment type="caution">
    <text evidence="1">The sequence shown here is derived from an EMBL/GenBank/DDBJ whole genome shotgun (WGS) entry which is preliminary data.</text>
</comment>
<sequence>MSKVEDFISRCVDLSYEFVFLGQPSNDYNNYLRNLGFKRNIHQKSEFMNDEFITLLKRMQNEGKIVDFAVYETRLIEDSTHPTVKLIDDNSKSGVVKFNNVYMDNSIFIQTADELDIQSLADHLIGRKHLIYSSKN</sequence>
<proteinExistence type="predicted"/>
<dbReference type="EMBL" id="LMVN01000013">
    <property type="protein sequence ID" value="PAV07485.1"/>
    <property type="molecule type" value="Genomic_DNA"/>
</dbReference>
<protein>
    <submittedName>
        <fullName evidence="1">Uncharacterized protein</fullName>
    </submittedName>
</protein>
<evidence type="ECO:0000313" key="2">
    <source>
        <dbReference type="Proteomes" id="UP000217528"/>
    </source>
</evidence>
<gene>
    <name evidence="1" type="ORF">ASJ82_02830</name>
</gene>
<keyword evidence="2" id="KW-1185">Reference proteome</keyword>